<sequence>MRKLIFLFCMISTVAIAQHGHKDSNHIGISAGVSQLSLFSDQFNATPGQGFIGGFSLRGNYYNNWQAVYGMHFSQSTFSLESVTNKEIDFTMEAVQIYFCFSYRVIENHLNLEIGPVLQVNGKLKIDKEDELALLKDSPLVTANDLTDITKINGNLYAGLTAGIKHVRFHVSYQYGFNNIMNNLNKNNDLKTLNGEKFKGNIGLLSAMITVYL</sequence>
<gene>
    <name evidence="2" type="ORF">DPN68_00100</name>
</gene>
<dbReference type="Proteomes" id="UP000253319">
    <property type="component" value="Unassembled WGS sequence"/>
</dbReference>
<evidence type="ECO:0000256" key="1">
    <source>
        <dbReference type="SAM" id="SignalP"/>
    </source>
</evidence>
<feature type="signal peptide" evidence="1">
    <location>
        <begin position="1"/>
        <end position="17"/>
    </location>
</feature>
<name>A0A365P5F9_9FLAO</name>
<reference evidence="2 3" key="1">
    <citation type="submission" date="2018-06" db="EMBL/GenBank/DDBJ databases">
        <title>Flavobacterium tibetense sp. nov., isolated from a wetland YonghuCo on Tibetan Plateau.</title>
        <authorList>
            <person name="Xing P."/>
            <person name="Phurbu D."/>
            <person name="Lu H."/>
        </authorList>
    </citation>
    <scope>NUCLEOTIDE SEQUENCE [LARGE SCALE GENOMIC DNA]</scope>
    <source>
        <strain evidence="2 3">YH5</strain>
    </source>
</reference>
<accession>A0A365P5F9</accession>
<keyword evidence="3" id="KW-1185">Reference proteome</keyword>
<dbReference type="OrthoDB" id="1143271at2"/>
<evidence type="ECO:0000313" key="2">
    <source>
        <dbReference type="EMBL" id="RBA29667.1"/>
    </source>
</evidence>
<dbReference type="EMBL" id="QLST01000001">
    <property type="protein sequence ID" value="RBA29667.1"/>
    <property type="molecule type" value="Genomic_DNA"/>
</dbReference>
<dbReference type="AlphaFoldDB" id="A0A365P5F9"/>
<comment type="caution">
    <text evidence="2">The sequence shown here is derived from an EMBL/GenBank/DDBJ whole genome shotgun (WGS) entry which is preliminary data.</text>
</comment>
<protein>
    <submittedName>
        <fullName evidence="2">PorT family protein</fullName>
    </submittedName>
</protein>
<feature type="chain" id="PRO_5017016700" evidence="1">
    <location>
        <begin position="18"/>
        <end position="213"/>
    </location>
</feature>
<evidence type="ECO:0000313" key="3">
    <source>
        <dbReference type="Proteomes" id="UP000253319"/>
    </source>
</evidence>
<dbReference type="RefSeq" id="WP_113987550.1">
    <property type="nucleotide sequence ID" value="NZ_QLST01000001.1"/>
</dbReference>
<proteinExistence type="predicted"/>
<organism evidence="2 3">
    <name type="scientific">Flavobacterium tibetense</name>
    <dbReference type="NCBI Taxonomy" id="2233533"/>
    <lineage>
        <taxon>Bacteria</taxon>
        <taxon>Pseudomonadati</taxon>
        <taxon>Bacteroidota</taxon>
        <taxon>Flavobacteriia</taxon>
        <taxon>Flavobacteriales</taxon>
        <taxon>Flavobacteriaceae</taxon>
        <taxon>Flavobacterium</taxon>
    </lineage>
</organism>
<keyword evidence="1" id="KW-0732">Signal</keyword>